<reference evidence="2 3" key="1">
    <citation type="submission" date="2021-07" db="EMBL/GenBank/DDBJ databases">
        <authorList>
            <person name="So Y."/>
        </authorList>
    </citation>
    <scope>NUCLEOTIDE SEQUENCE [LARGE SCALE GENOMIC DNA]</scope>
    <source>
        <strain evidence="2 3">HJA6</strain>
    </source>
</reference>
<dbReference type="InterPro" id="IPR005064">
    <property type="entry name" value="BUG"/>
</dbReference>
<keyword evidence="3" id="KW-1185">Reference proteome</keyword>
<evidence type="ECO:0000313" key="3">
    <source>
        <dbReference type="Proteomes" id="UP001196565"/>
    </source>
</evidence>
<dbReference type="InterPro" id="IPR042100">
    <property type="entry name" value="Bug_dom1"/>
</dbReference>
<organism evidence="2 3">
    <name type="scientific">Roseomonas alba</name>
    <dbReference type="NCBI Taxonomy" id="2846776"/>
    <lineage>
        <taxon>Bacteria</taxon>
        <taxon>Pseudomonadati</taxon>
        <taxon>Pseudomonadota</taxon>
        <taxon>Alphaproteobacteria</taxon>
        <taxon>Acetobacterales</taxon>
        <taxon>Roseomonadaceae</taxon>
        <taxon>Roseomonas</taxon>
    </lineage>
</organism>
<dbReference type="PANTHER" id="PTHR42928">
    <property type="entry name" value="TRICARBOXYLATE-BINDING PROTEIN"/>
    <property type="match status" value="1"/>
</dbReference>
<gene>
    <name evidence="2" type="ORF">KPL78_26100</name>
</gene>
<accession>A0ABS7AGB6</accession>
<dbReference type="CDD" id="cd07012">
    <property type="entry name" value="PBP2_Bug_TTT"/>
    <property type="match status" value="1"/>
</dbReference>
<evidence type="ECO:0000313" key="2">
    <source>
        <dbReference type="EMBL" id="MBW6401353.1"/>
    </source>
</evidence>
<dbReference type="Pfam" id="PF03401">
    <property type="entry name" value="TctC"/>
    <property type="match status" value="1"/>
</dbReference>
<comment type="similarity">
    <text evidence="1">Belongs to the UPF0065 (bug) family.</text>
</comment>
<comment type="caution">
    <text evidence="2">The sequence shown here is derived from an EMBL/GenBank/DDBJ whole genome shotgun (WGS) entry which is preliminary data.</text>
</comment>
<evidence type="ECO:0000256" key="1">
    <source>
        <dbReference type="ARBA" id="ARBA00006987"/>
    </source>
</evidence>
<dbReference type="Gene3D" id="3.40.190.10">
    <property type="entry name" value="Periplasmic binding protein-like II"/>
    <property type="match status" value="1"/>
</dbReference>
<dbReference type="Proteomes" id="UP001196565">
    <property type="component" value="Unassembled WGS sequence"/>
</dbReference>
<dbReference type="RefSeq" id="WP_219765963.1">
    <property type="nucleotide sequence ID" value="NZ_JAHYBZ010000011.1"/>
</dbReference>
<sequence>MPPGLDRDARRPIGLPRRALLTGAALTVASPSLAQDAWPGRPTRIIVPFAPGGTTDIPARIIAEVLQRKLGKPFVVENRSGAGGAVGIRAAVQSTDGHTLLHTTSAVAVVPALQRDPGFDPMTDLVPVTMTAASPILLVVREDSPFRDFLAYLAKARAEPGKVSFSSSGIGTTVHLAAEVLRARGRVDLLHIPYRGSAPSATAVLAGEVDSGFLSPIEVLPHIRAGRMRALANCALTRTLLPDVPTIAESVPEYDGVQLWFALFGGRDLPPGAAAMLMRELAPLRQGSVLTERMAEVGAETMLDGPDPLAARMRAEVPLWKTIVEAAGIPRE</sequence>
<proteinExistence type="inferred from homology"/>
<dbReference type="EMBL" id="JAHYBZ010000011">
    <property type="protein sequence ID" value="MBW6401353.1"/>
    <property type="molecule type" value="Genomic_DNA"/>
</dbReference>
<name>A0ABS7AGB6_9PROT</name>
<dbReference type="PANTHER" id="PTHR42928:SF5">
    <property type="entry name" value="BLR1237 PROTEIN"/>
    <property type="match status" value="1"/>
</dbReference>
<protein>
    <submittedName>
        <fullName evidence="2">Tripartite tricarboxylate transporter substrate binding protein</fullName>
    </submittedName>
</protein>
<dbReference type="Gene3D" id="3.40.190.150">
    <property type="entry name" value="Bordetella uptake gene, domain 1"/>
    <property type="match status" value="1"/>
</dbReference>
<dbReference type="PIRSF" id="PIRSF017082">
    <property type="entry name" value="YflP"/>
    <property type="match status" value="1"/>
</dbReference>